<keyword evidence="7" id="KW-0624">Polysaccharide degradation</keyword>
<dbReference type="SUPFAM" id="SSF53474">
    <property type="entry name" value="alpha/beta-Hydrolases"/>
    <property type="match status" value="1"/>
</dbReference>
<evidence type="ECO:0000256" key="7">
    <source>
        <dbReference type="ARBA" id="ARBA00023326"/>
    </source>
</evidence>
<keyword evidence="2" id="KW-0964">Secreted</keyword>
<dbReference type="Gene3D" id="3.40.50.1820">
    <property type="entry name" value="alpha/beta hydrolase"/>
    <property type="match status" value="1"/>
</dbReference>
<evidence type="ECO:0000256" key="2">
    <source>
        <dbReference type="ARBA" id="ARBA00022525"/>
    </source>
</evidence>
<dbReference type="AlphaFoldDB" id="A0A037ZH43"/>
<proteinExistence type="predicted"/>
<evidence type="ECO:0000256" key="6">
    <source>
        <dbReference type="ARBA" id="ARBA00023277"/>
    </source>
</evidence>
<evidence type="ECO:0000313" key="9">
    <source>
        <dbReference type="EMBL" id="KAJ54857.1"/>
    </source>
</evidence>
<dbReference type="Proteomes" id="UP000026249">
    <property type="component" value="Unassembled WGS sequence"/>
</dbReference>
<protein>
    <submittedName>
        <fullName evidence="9">Polyhydroxybutyrate depolymerase</fullName>
    </submittedName>
</protein>
<keyword evidence="4 8" id="KW-0732">Signal</keyword>
<evidence type="ECO:0000256" key="4">
    <source>
        <dbReference type="ARBA" id="ARBA00022729"/>
    </source>
</evidence>
<sequence>MRIFALILALLAAAPALANGDRCHAETPCKLGDRSYHVKEPDGWDGQSPLPVMLHFHGWQRQGDLIVKHQRISGATRRRGVLLVAPNGLGRSWDWWNDDTVNLDFADAVLADVMARYPVDRTRIYVSGYSWGSSMAWRYVCARGDGVAALLAISGTLDQRENCDEAPAEVRHVHGLADTVMDYPFGPGGDETHPVALWRRTFDCGPGVDAGTWQQRAFLTLSRIEWTNCATGRVSLDIHPGGHFIPHGWIARQLDELLGLPNSYP</sequence>
<feature type="signal peptide" evidence="8">
    <location>
        <begin position="1"/>
        <end position="18"/>
    </location>
</feature>
<dbReference type="InterPro" id="IPR029058">
    <property type="entry name" value="AB_hydrolase_fold"/>
</dbReference>
<dbReference type="GO" id="GO:0045493">
    <property type="term" value="P:xylan catabolic process"/>
    <property type="evidence" value="ECO:0007669"/>
    <property type="project" value="UniProtKB-KW"/>
</dbReference>
<dbReference type="RefSeq" id="WP_035259935.1">
    <property type="nucleotide sequence ID" value="NZ_JFKE01000005.1"/>
</dbReference>
<dbReference type="STRING" id="1454373.ACMU_13920"/>
<dbReference type="OrthoDB" id="9805640at2"/>
<dbReference type="InterPro" id="IPR043595">
    <property type="entry name" value="FaeB/C/D"/>
</dbReference>
<name>A0A037ZH43_9RHOB</name>
<keyword evidence="3" id="KW-0858">Xylan degradation</keyword>
<dbReference type="GO" id="GO:0005576">
    <property type="term" value="C:extracellular region"/>
    <property type="evidence" value="ECO:0007669"/>
    <property type="project" value="UniProtKB-SubCell"/>
</dbReference>
<keyword evidence="6" id="KW-0119">Carbohydrate metabolism</keyword>
<evidence type="ECO:0000256" key="1">
    <source>
        <dbReference type="ARBA" id="ARBA00004613"/>
    </source>
</evidence>
<reference evidence="9 10" key="1">
    <citation type="submission" date="2014-03" db="EMBL/GenBank/DDBJ databases">
        <title>Draft Genome Sequence of Actibacterium mucosum KCTC 23349, a Marine Alphaproteobacterium with Complex Ionic Requirements Isolated from Mediterranean Seawater at Malvarrosa Beach, Valencia, Spain.</title>
        <authorList>
            <person name="Arahal D.R."/>
            <person name="Shao Z."/>
            <person name="Lai Q."/>
            <person name="Pujalte M.J."/>
        </authorList>
    </citation>
    <scope>NUCLEOTIDE SEQUENCE [LARGE SCALE GENOMIC DNA]</scope>
    <source>
        <strain evidence="9 10">KCTC 23349</strain>
    </source>
</reference>
<evidence type="ECO:0000256" key="3">
    <source>
        <dbReference type="ARBA" id="ARBA00022651"/>
    </source>
</evidence>
<comment type="subcellular location">
    <subcellularLocation>
        <location evidence="1">Secreted</location>
    </subcellularLocation>
</comment>
<evidence type="ECO:0000256" key="8">
    <source>
        <dbReference type="SAM" id="SignalP"/>
    </source>
</evidence>
<keyword evidence="10" id="KW-1185">Reference proteome</keyword>
<evidence type="ECO:0000313" key="10">
    <source>
        <dbReference type="Proteomes" id="UP000026249"/>
    </source>
</evidence>
<dbReference type="EMBL" id="JFKE01000005">
    <property type="protein sequence ID" value="KAJ54857.1"/>
    <property type="molecule type" value="Genomic_DNA"/>
</dbReference>
<evidence type="ECO:0000256" key="5">
    <source>
        <dbReference type="ARBA" id="ARBA00022801"/>
    </source>
</evidence>
<dbReference type="PANTHER" id="PTHR38050:SF2">
    <property type="entry name" value="FERULOYL ESTERASE C-RELATED"/>
    <property type="match status" value="1"/>
</dbReference>
<feature type="chain" id="PRO_5001559545" evidence="8">
    <location>
        <begin position="19"/>
        <end position="265"/>
    </location>
</feature>
<keyword evidence="5" id="KW-0378">Hydrolase</keyword>
<dbReference type="GO" id="GO:0030600">
    <property type="term" value="F:feruloyl esterase activity"/>
    <property type="evidence" value="ECO:0007669"/>
    <property type="project" value="InterPro"/>
</dbReference>
<organism evidence="9 10">
    <name type="scientific">Actibacterium mucosum KCTC 23349</name>
    <dbReference type="NCBI Taxonomy" id="1454373"/>
    <lineage>
        <taxon>Bacteria</taxon>
        <taxon>Pseudomonadati</taxon>
        <taxon>Pseudomonadota</taxon>
        <taxon>Alphaproteobacteria</taxon>
        <taxon>Rhodobacterales</taxon>
        <taxon>Roseobacteraceae</taxon>
        <taxon>Actibacterium</taxon>
    </lineage>
</organism>
<comment type="caution">
    <text evidence="9">The sequence shown here is derived from an EMBL/GenBank/DDBJ whole genome shotgun (WGS) entry which is preliminary data.</text>
</comment>
<accession>A0A037ZH43</accession>
<gene>
    <name evidence="9" type="ORF">ACMU_13920</name>
</gene>
<dbReference type="PANTHER" id="PTHR38050">
    <property type="match status" value="1"/>
</dbReference>